<evidence type="ECO:0000256" key="4">
    <source>
        <dbReference type="ARBA" id="ARBA00019403"/>
    </source>
</evidence>
<keyword evidence="11" id="KW-0234">DNA repair</keyword>
<gene>
    <name evidence="13" type="ordered locus">Glov_3339</name>
</gene>
<dbReference type="Gene3D" id="3.40.470.10">
    <property type="entry name" value="Uracil-DNA glycosylase-like domain"/>
    <property type="match status" value="1"/>
</dbReference>
<dbReference type="PANTHER" id="PTHR33693">
    <property type="entry name" value="TYPE-5 URACIL-DNA GLYCOSYLASE"/>
    <property type="match status" value="1"/>
</dbReference>
<dbReference type="KEGG" id="glo:Glov_3339"/>
<sequence length="249" mass="28393">MNRLHPQSMYASVREYLQELEESGVDGLPFEELQQTVNRGREPEQQRQEQPLPAVLQGLEGLRRKIGDCQRCDLAQSRTNLVFGAGPEKARLVFVGEAPGADEDRQGQPFVGEAGQVLTRLIEAMGLKRTQVYICNVLKCRPPANRNPHKDEIATCSPFLQQQLQIIKPEVIVALGTFAAQTLLETKEPISRMRGQFHSWHGIPVMPTFHPSFLLHNKENKQHYWDVWSDMEQVLRKLKLPVPEKKKKA</sequence>
<keyword evidence="10" id="KW-0411">Iron-sulfur</keyword>
<dbReference type="SMART" id="SM00987">
    <property type="entry name" value="UreE_C"/>
    <property type="match status" value="1"/>
</dbReference>
<proteinExistence type="inferred from homology"/>
<keyword evidence="14" id="KW-1185">Reference proteome</keyword>
<evidence type="ECO:0000256" key="11">
    <source>
        <dbReference type="ARBA" id="ARBA00023204"/>
    </source>
</evidence>
<keyword evidence="7" id="KW-0227">DNA damage</keyword>
<dbReference type="Pfam" id="PF03167">
    <property type="entry name" value="UDG"/>
    <property type="match status" value="1"/>
</dbReference>
<evidence type="ECO:0000256" key="7">
    <source>
        <dbReference type="ARBA" id="ARBA00022763"/>
    </source>
</evidence>
<evidence type="ECO:0000259" key="12">
    <source>
        <dbReference type="SMART" id="SM00986"/>
    </source>
</evidence>
<dbReference type="AlphaFoldDB" id="B3EBK6"/>
<dbReference type="RefSeq" id="WP_012471369.1">
    <property type="nucleotide sequence ID" value="NC_010814.1"/>
</dbReference>
<feature type="domain" description="Uracil-DNA glycosylase-like" evidence="12">
    <location>
        <begin position="83"/>
        <end position="232"/>
    </location>
</feature>
<dbReference type="PANTHER" id="PTHR33693:SF1">
    <property type="entry name" value="TYPE-4 URACIL-DNA GLYCOSYLASE"/>
    <property type="match status" value="1"/>
</dbReference>
<dbReference type="HOGENOM" id="CLU_044815_1_3_7"/>
<evidence type="ECO:0000313" key="14">
    <source>
        <dbReference type="Proteomes" id="UP000002420"/>
    </source>
</evidence>
<dbReference type="GO" id="GO:0006281">
    <property type="term" value="P:DNA repair"/>
    <property type="evidence" value="ECO:0007669"/>
    <property type="project" value="UniProtKB-KW"/>
</dbReference>
<keyword evidence="9" id="KW-0408">Iron</keyword>
<evidence type="ECO:0000256" key="10">
    <source>
        <dbReference type="ARBA" id="ARBA00023014"/>
    </source>
</evidence>
<dbReference type="GO" id="GO:0004844">
    <property type="term" value="F:uracil DNA N-glycosylase activity"/>
    <property type="evidence" value="ECO:0007669"/>
    <property type="project" value="UniProtKB-EC"/>
</dbReference>
<evidence type="ECO:0000256" key="1">
    <source>
        <dbReference type="ARBA" id="ARBA00001400"/>
    </source>
</evidence>
<evidence type="ECO:0000256" key="9">
    <source>
        <dbReference type="ARBA" id="ARBA00023004"/>
    </source>
</evidence>
<evidence type="ECO:0000256" key="6">
    <source>
        <dbReference type="ARBA" id="ARBA00022723"/>
    </source>
</evidence>
<dbReference type="InterPro" id="IPR005122">
    <property type="entry name" value="Uracil-DNA_glycosylase-like"/>
</dbReference>
<dbReference type="GO" id="GO:0051539">
    <property type="term" value="F:4 iron, 4 sulfur cluster binding"/>
    <property type="evidence" value="ECO:0007669"/>
    <property type="project" value="UniProtKB-KW"/>
</dbReference>
<dbReference type="InterPro" id="IPR005273">
    <property type="entry name" value="Ura-DNA_glyco_family4"/>
</dbReference>
<evidence type="ECO:0000313" key="13">
    <source>
        <dbReference type="EMBL" id="ACD97045.1"/>
    </source>
</evidence>
<evidence type="ECO:0000256" key="2">
    <source>
        <dbReference type="ARBA" id="ARBA00006521"/>
    </source>
</evidence>
<evidence type="ECO:0000256" key="3">
    <source>
        <dbReference type="ARBA" id="ARBA00012030"/>
    </source>
</evidence>
<reference evidence="13 14" key="1">
    <citation type="submission" date="2008-05" db="EMBL/GenBank/DDBJ databases">
        <title>Complete sequence of chromosome of Geobacter lovleyi SZ.</title>
        <authorList>
            <consortium name="US DOE Joint Genome Institute"/>
            <person name="Lucas S."/>
            <person name="Copeland A."/>
            <person name="Lapidus A."/>
            <person name="Glavina del Rio T."/>
            <person name="Dalin E."/>
            <person name="Tice H."/>
            <person name="Bruce D."/>
            <person name="Goodwin L."/>
            <person name="Pitluck S."/>
            <person name="Chertkov O."/>
            <person name="Meincke L."/>
            <person name="Brettin T."/>
            <person name="Detter J.C."/>
            <person name="Han C."/>
            <person name="Tapia R."/>
            <person name="Kuske C.R."/>
            <person name="Schmutz J."/>
            <person name="Larimer F."/>
            <person name="Land M."/>
            <person name="Hauser L."/>
            <person name="Kyrpides N."/>
            <person name="Mikhailova N."/>
            <person name="Sung Y."/>
            <person name="Fletcher K.E."/>
            <person name="Ritalahti K.M."/>
            <person name="Loeffler F.E."/>
            <person name="Richardson P."/>
        </authorList>
    </citation>
    <scope>NUCLEOTIDE SEQUENCE [LARGE SCALE GENOMIC DNA]</scope>
    <source>
        <strain evidence="14">ATCC BAA-1151 / DSM 17278 / SZ</strain>
    </source>
</reference>
<dbReference type="CDD" id="cd10030">
    <property type="entry name" value="UDG-F4_TTUDGA_SPO1dp_like"/>
    <property type="match status" value="1"/>
</dbReference>
<name>B3EBK6_TRIL1</name>
<organism evidence="13 14">
    <name type="scientific">Trichlorobacter lovleyi (strain ATCC BAA-1151 / DSM 17278 / SZ)</name>
    <name type="common">Geobacter lovleyi</name>
    <dbReference type="NCBI Taxonomy" id="398767"/>
    <lineage>
        <taxon>Bacteria</taxon>
        <taxon>Pseudomonadati</taxon>
        <taxon>Thermodesulfobacteriota</taxon>
        <taxon>Desulfuromonadia</taxon>
        <taxon>Geobacterales</taxon>
        <taxon>Geobacteraceae</taxon>
        <taxon>Trichlorobacter</taxon>
    </lineage>
</organism>
<dbReference type="OrthoDB" id="5290748at2"/>
<dbReference type="SUPFAM" id="SSF52141">
    <property type="entry name" value="Uracil-DNA glycosylase-like"/>
    <property type="match status" value="1"/>
</dbReference>
<keyword evidence="5" id="KW-0004">4Fe-4S</keyword>
<comment type="similarity">
    <text evidence="2">Belongs to the uracil-DNA glycosylase (UDG) superfamily. Type 4 (UDGa) family.</text>
</comment>
<dbReference type="SMART" id="SM00986">
    <property type="entry name" value="UDG"/>
    <property type="match status" value="1"/>
</dbReference>
<dbReference type="eggNOG" id="COG1573">
    <property type="taxonomic scope" value="Bacteria"/>
</dbReference>
<evidence type="ECO:0000256" key="8">
    <source>
        <dbReference type="ARBA" id="ARBA00022801"/>
    </source>
</evidence>
<dbReference type="STRING" id="398767.Glov_3339"/>
<dbReference type="EC" id="3.2.2.27" evidence="3"/>
<protein>
    <recommendedName>
        <fullName evidence="4">Type-4 uracil-DNA glycosylase</fullName>
        <ecNumber evidence="3">3.2.2.27</ecNumber>
    </recommendedName>
</protein>
<accession>B3EBK6</accession>
<dbReference type="GO" id="GO:0046872">
    <property type="term" value="F:metal ion binding"/>
    <property type="evidence" value="ECO:0007669"/>
    <property type="project" value="UniProtKB-KW"/>
</dbReference>
<comment type="catalytic activity">
    <reaction evidence="1">
        <text>Hydrolyzes single-stranded DNA or mismatched double-stranded DNA and polynucleotides, releasing free uracil.</text>
        <dbReference type="EC" id="3.2.2.27"/>
    </reaction>
</comment>
<dbReference type="InterPro" id="IPR051536">
    <property type="entry name" value="UDG_Type-4/5"/>
</dbReference>
<dbReference type="InterPro" id="IPR036895">
    <property type="entry name" value="Uracil-DNA_glycosylase-like_sf"/>
</dbReference>
<dbReference type="EMBL" id="CP001089">
    <property type="protein sequence ID" value="ACD97045.1"/>
    <property type="molecule type" value="Genomic_DNA"/>
</dbReference>
<dbReference type="NCBIfam" id="TIGR00758">
    <property type="entry name" value="UDG_fam4"/>
    <property type="match status" value="1"/>
</dbReference>
<keyword evidence="8" id="KW-0378">Hydrolase</keyword>
<keyword evidence="6" id="KW-0479">Metal-binding</keyword>
<evidence type="ECO:0000256" key="5">
    <source>
        <dbReference type="ARBA" id="ARBA00022485"/>
    </source>
</evidence>
<dbReference type="Proteomes" id="UP000002420">
    <property type="component" value="Chromosome"/>
</dbReference>